<dbReference type="GO" id="GO:0008270">
    <property type="term" value="F:zinc ion binding"/>
    <property type="evidence" value="ECO:0007669"/>
    <property type="project" value="UniProtKB-KW"/>
</dbReference>
<gene>
    <name evidence="16" type="ORF">GPM918_LOCUS1526</name>
    <name evidence="17" type="ORF">SRO942_LOCUS1526</name>
</gene>
<keyword evidence="18" id="KW-1185">Reference proteome</keyword>
<dbReference type="CDD" id="cd14858">
    <property type="entry name" value="TrmE_N"/>
    <property type="match status" value="1"/>
</dbReference>
<dbReference type="NCBIfam" id="NF003661">
    <property type="entry name" value="PRK05291.1-3"/>
    <property type="match status" value="1"/>
</dbReference>
<evidence type="ECO:0000256" key="5">
    <source>
        <dbReference type="ARBA" id="ARBA00022723"/>
    </source>
</evidence>
<feature type="domain" description="TrmE-type G" evidence="14">
    <location>
        <begin position="1012"/>
        <end position="1184"/>
    </location>
</feature>
<dbReference type="PANTHER" id="PTHR42714">
    <property type="entry name" value="TRNA MODIFICATION GTPASE GTPBP3"/>
    <property type="match status" value="1"/>
</dbReference>
<keyword evidence="3" id="KW-0808">Transferase</keyword>
<evidence type="ECO:0000256" key="6">
    <source>
        <dbReference type="ARBA" id="ARBA00022737"/>
    </source>
</evidence>
<dbReference type="SUPFAM" id="SSF57850">
    <property type="entry name" value="RING/U-box"/>
    <property type="match status" value="2"/>
</dbReference>
<evidence type="ECO:0000256" key="9">
    <source>
        <dbReference type="ARBA" id="ARBA00022786"/>
    </source>
</evidence>
<evidence type="ECO:0000259" key="15">
    <source>
        <dbReference type="PROSITE" id="PS51873"/>
    </source>
</evidence>
<evidence type="ECO:0000259" key="14">
    <source>
        <dbReference type="PROSITE" id="PS51709"/>
    </source>
</evidence>
<dbReference type="Gene3D" id="3.40.50.300">
    <property type="entry name" value="P-loop containing nucleotide triphosphate hydrolases"/>
    <property type="match status" value="1"/>
</dbReference>
<dbReference type="CDD" id="cd20342">
    <property type="entry name" value="BRcat_RBR_RNF217"/>
    <property type="match status" value="1"/>
</dbReference>
<dbReference type="InterPro" id="IPR013083">
    <property type="entry name" value="Znf_RING/FYVE/PHD"/>
</dbReference>
<dbReference type="NCBIfam" id="TIGR00231">
    <property type="entry name" value="small_GTP"/>
    <property type="match status" value="1"/>
</dbReference>
<dbReference type="GO" id="GO:0003924">
    <property type="term" value="F:GTPase activity"/>
    <property type="evidence" value="ECO:0007669"/>
    <property type="project" value="InterPro"/>
</dbReference>
<dbReference type="AlphaFoldDB" id="A0A813Q837"/>
<dbReference type="InterPro" id="IPR025867">
    <property type="entry name" value="MnmE_helical"/>
</dbReference>
<dbReference type="HAMAP" id="MF_00379">
    <property type="entry name" value="GTPase_MnmE"/>
    <property type="match status" value="1"/>
</dbReference>
<dbReference type="InterPro" id="IPR018948">
    <property type="entry name" value="GTP-bd_TrmE_N"/>
</dbReference>
<feature type="compositionally biased region" description="Polar residues" evidence="13">
    <location>
        <begin position="278"/>
        <end position="292"/>
    </location>
</feature>
<dbReference type="OrthoDB" id="188276at2759"/>
<dbReference type="Gene3D" id="1.20.120.430">
    <property type="entry name" value="tRNA modification GTPase MnmE domain 2"/>
    <property type="match status" value="1"/>
</dbReference>
<dbReference type="InterPro" id="IPR002867">
    <property type="entry name" value="IBR_dom"/>
</dbReference>
<evidence type="ECO:0000313" key="18">
    <source>
        <dbReference type="Proteomes" id="UP000663829"/>
    </source>
</evidence>
<dbReference type="GO" id="GO:0002098">
    <property type="term" value="P:tRNA wobble uridine modification"/>
    <property type="evidence" value="ECO:0007669"/>
    <property type="project" value="TreeGrafter"/>
</dbReference>
<keyword evidence="9" id="KW-0833">Ubl conjugation pathway</keyword>
<keyword evidence="8" id="KW-0863">Zinc-finger</keyword>
<evidence type="ECO:0000256" key="4">
    <source>
        <dbReference type="ARBA" id="ARBA00022694"/>
    </source>
</evidence>
<comment type="caution">
    <text evidence="16">The sequence shown here is derived from an EMBL/GenBank/DDBJ whole genome shotgun (WGS) entry which is preliminary data.</text>
</comment>
<proteinExistence type="inferred from homology"/>
<evidence type="ECO:0000256" key="13">
    <source>
        <dbReference type="SAM" id="MobiDB-lite"/>
    </source>
</evidence>
<keyword evidence="10" id="KW-0862">Zinc</keyword>
<dbReference type="Proteomes" id="UP000663829">
    <property type="component" value="Unassembled WGS sequence"/>
</dbReference>
<dbReference type="Pfam" id="PF01926">
    <property type="entry name" value="MMR_HSR1"/>
    <property type="match status" value="1"/>
</dbReference>
<dbReference type="Gene3D" id="3.30.40.10">
    <property type="entry name" value="Zinc/RING finger domain, C3HC4 (zinc finger)"/>
    <property type="match status" value="1"/>
</dbReference>
<dbReference type="PANTHER" id="PTHR42714:SF2">
    <property type="entry name" value="TRNA MODIFICATION GTPASE GTPBP3, MITOCHONDRIAL"/>
    <property type="match status" value="1"/>
</dbReference>
<evidence type="ECO:0000256" key="3">
    <source>
        <dbReference type="ARBA" id="ARBA00022679"/>
    </source>
</evidence>
<dbReference type="Pfam" id="PF12631">
    <property type="entry name" value="MnmE_helical"/>
    <property type="match status" value="1"/>
</dbReference>
<comment type="subcellular location">
    <subcellularLocation>
        <location evidence="1">Mitochondrion</location>
    </subcellularLocation>
</comment>
<dbReference type="GO" id="GO:0005739">
    <property type="term" value="C:mitochondrion"/>
    <property type="evidence" value="ECO:0007669"/>
    <property type="project" value="UniProtKB-SubCell"/>
</dbReference>
<dbReference type="Proteomes" id="UP000681722">
    <property type="component" value="Unassembled WGS sequence"/>
</dbReference>
<feature type="compositionally biased region" description="Low complexity" evidence="13">
    <location>
        <begin position="253"/>
        <end position="277"/>
    </location>
</feature>
<dbReference type="Gene3D" id="3.30.1360.120">
    <property type="entry name" value="Probable tRNA modification gtpase trme, domain 1"/>
    <property type="match status" value="1"/>
</dbReference>
<feature type="domain" description="RING-type" evidence="15">
    <location>
        <begin position="401"/>
        <end position="621"/>
    </location>
</feature>
<evidence type="ECO:0000256" key="8">
    <source>
        <dbReference type="ARBA" id="ARBA00022771"/>
    </source>
</evidence>
<keyword evidence="7 12" id="KW-0547">Nucleotide-binding</keyword>
<evidence type="ECO:0000256" key="7">
    <source>
        <dbReference type="ARBA" id="ARBA00022741"/>
    </source>
</evidence>
<dbReference type="GO" id="GO:0030488">
    <property type="term" value="P:tRNA methylation"/>
    <property type="evidence" value="ECO:0007669"/>
    <property type="project" value="TreeGrafter"/>
</dbReference>
<keyword evidence="11 12" id="KW-0342">GTP-binding</keyword>
<dbReference type="GO" id="GO:0016740">
    <property type="term" value="F:transferase activity"/>
    <property type="evidence" value="ECO:0007669"/>
    <property type="project" value="UniProtKB-KW"/>
</dbReference>
<evidence type="ECO:0000256" key="1">
    <source>
        <dbReference type="ARBA" id="ARBA00004173"/>
    </source>
</evidence>
<keyword evidence="5" id="KW-0479">Metal-binding</keyword>
<dbReference type="PROSITE" id="PS51709">
    <property type="entry name" value="G_TRME"/>
    <property type="match status" value="1"/>
</dbReference>
<dbReference type="GO" id="GO:0005525">
    <property type="term" value="F:GTP binding"/>
    <property type="evidence" value="ECO:0007669"/>
    <property type="project" value="UniProtKB-KW"/>
</dbReference>
<dbReference type="InterPro" id="IPR044066">
    <property type="entry name" value="TRIAD_supradom"/>
</dbReference>
<dbReference type="InterPro" id="IPR005225">
    <property type="entry name" value="Small_GTP-bd"/>
</dbReference>
<feature type="compositionally biased region" description="Acidic residues" evidence="13">
    <location>
        <begin position="338"/>
        <end position="364"/>
    </location>
</feature>
<evidence type="ECO:0000256" key="2">
    <source>
        <dbReference type="ARBA" id="ARBA00011043"/>
    </source>
</evidence>
<dbReference type="Pfam" id="PF01485">
    <property type="entry name" value="IBR"/>
    <property type="match status" value="1"/>
</dbReference>
<sequence length="1262" mass="142822">MAVKNSSHHPKWQHCSLFNLDLFDDDRKMSEMAPSTVSTNFSSISNVDISCLKKKLIQSATTPPPLLAAASLRSIDTQTLNNACQHTDPLNHSCSISLNNYSTKLEHIVETLITNNDYFPDNSDIVSKTHSLNRKIMLGSTAILDNFLKNSLKTNTNVGNGVVIESSTTQRRWHSERGARHPNLRANLPLTTAQRQVLERYLNYPLQKPTHIRTRQQPTGMAAACTGTALQTITNASGYCGQTNTSVSNRATSYSSHSSMHRPLSSTSSADSQKTSANNPTFVQRNRNSFINGSRARALREIKKKKSQQQKENNPLKRRKMSDTDDLKIELYGIETDTSSDEDDDEIEQSESDNEEDPVEESGEGEMQQTEFPTNGTISLLNQKHIKSITQSLTYPIGRELMSECSICYENKLLQLRTCCEFHVCNYCMNEYIEHQIKQGVVKIQCPNMLCQQYIHRDEIITRLQPELREKFFHFLADVNREINVKTCPRCSNVHEIDRNLFLHMRRAPTKVQCAECNLIWCFQCHAPWHDGITCKEFRKGDRMLKTWAKEVHYGQHNAVSCPRCKIYIQRTKGDHYSEFSVLGCKYRFYPDKPFKRRLIRGSILGGKIIAAPLIVCFAIAAACVCASVAVIALPLYGSFLLARQLKLKRRACRRQKTFKDPVLISYKAFNEMFPQLIPREPTIGAQTANTITGNPSSNSVRITAPVEIFSANDQEDRRRTTTAEISGAPIANIEECEIEIHPESTAMNGKSAWSRYSATAVRFRHEMLGKWFCLRAPALYKHLFSDSRYWYSSSTIYALASGQSRSGVAIIRVSGLYATKSLLSLTKETSLDIFKQKQLYLRKLYDPYNNELIDESMVVWFKKPKSFTGEDVVEFHIHGSKAVASAMYRILDSFNNYRLAEPGEFSKRAYMNNRMDLTEVEGLIDLINAETEQQRKQSIYQMKGSLSELYKKWRTDLVKCTAHAEAYLDFHEDQNIEDNVLDEVNVKLKSLTENILTHLQDNRRGEILRSGCKIAIIGAPNAGKSSLLNILTQKPSAIVSPIAGTTRDIVESTINLGGYPVVLADTAGLRETNDVIETEGISRALDRANECDILLIVIDLTNSLMNNLYDYMKQHLSDLFSLTKNNASFESLSKIIIVNKTDLLTGLNIDNSQTILNSPVVAISCLTGHNVDLFLEILTQCVKEKCTEPSFSCPHLTNERHRNELKKTIHNLDMYFSMFEKDIVIAIEHLRLATRSLGKITGIVTTEEILDVIFRDFCIGK</sequence>
<dbReference type="PRINTS" id="PR00326">
    <property type="entry name" value="GTP1OBG"/>
</dbReference>
<dbReference type="InterPro" id="IPR047551">
    <property type="entry name" value="BRcat_RBR_RNF217"/>
</dbReference>
<dbReference type="SUPFAM" id="SSF52540">
    <property type="entry name" value="P-loop containing nucleoside triphosphate hydrolases"/>
    <property type="match status" value="1"/>
</dbReference>
<evidence type="ECO:0000313" key="17">
    <source>
        <dbReference type="EMBL" id="CAF3544703.1"/>
    </source>
</evidence>
<evidence type="ECO:0000256" key="11">
    <source>
        <dbReference type="ARBA" id="ARBA00023134"/>
    </source>
</evidence>
<protein>
    <submittedName>
        <fullName evidence="16">Uncharacterized protein</fullName>
    </submittedName>
</protein>
<accession>A0A813Q837</accession>
<dbReference type="InterPro" id="IPR027266">
    <property type="entry name" value="TrmE/GcvT-like"/>
</dbReference>
<keyword evidence="6" id="KW-0677">Repeat</keyword>
<evidence type="ECO:0000256" key="10">
    <source>
        <dbReference type="ARBA" id="ARBA00022833"/>
    </source>
</evidence>
<name>A0A813Q837_9BILA</name>
<dbReference type="EMBL" id="CAJOBC010000143">
    <property type="protein sequence ID" value="CAF3544703.1"/>
    <property type="molecule type" value="Genomic_DNA"/>
</dbReference>
<evidence type="ECO:0000313" key="16">
    <source>
        <dbReference type="EMBL" id="CAF0763576.1"/>
    </source>
</evidence>
<comment type="similarity">
    <text evidence="2 12">Belongs to the TRAFAC class TrmE-Era-EngA-EngB-Septin-like GTPase superfamily. TrmE GTPase family.</text>
</comment>
<dbReference type="InterPro" id="IPR006073">
    <property type="entry name" value="GTP-bd"/>
</dbReference>
<evidence type="ECO:0000256" key="12">
    <source>
        <dbReference type="RuleBase" id="RU003313"/>
    </source>
</evidence>
<dbReference type="InterPro" id="IPR031168">
    <property type="entry name" value="G_TrmE"/>
</dbReference>
<dbReference type="InterPro" id="IPR027368">
    <property type="entry name" value="MnmE_dom2"/>
</dbReference>
<keyword evidence="4 12" id="KW-0819">tRNA processing</keyword>
<dbReference type="InterPro" id="IPR004520">
    <property type="entry name" value="GTPase_MnmE"/>
</dbReference>
<dbReference type="PROSITE" id="PS51873">
    <property type="entry name" value="TRIAD"/>
    <property type="match status" value="1"/>
</dbReference>
<dbReference type="EMBL" id="CAJNOQ010000143">
    <property type="protein sequence ID" value="CAF0763576.1"/>
    <property type="molecule type" value="Genomic_DNA"/>
</dbReference>
<dbReference type="FunFam" id="3.30.1360.120:FF:000007">
    <property type="entry name" value="tRNA modification GTPase GTPBP3, mitochondrial"/>
    <property type="match status" value="1"/>
</dbReference>
<dbReference type="CDD" id="cd04164">
    <property type="entry name" value="trmE"/>
    <property type="match status" value="1"/>
</dbReference>
<organism evidence="16 18">
    <name type="scientific">Didymodactylos carnosus</name>
    <dbReference type="NCBI Taxonomy" id="1234261"/>
    <lineage>
        <taxon>Eukaryota</taxon>
        <taxon>Metazoa</taxon>
        <taxon>Spiralia</taxon>
        <taxon>Gnathifera</taxon>
        <taxon>Rotifera</taxon>
        <taxon>Eurotatoria</taxon>
        <taxon>Bdelloidea</taxon>
        <taxon>Philodinida</taxon>
        <taxon>Philodinidae</taxon>
        <taxon>Didymodactylos</taxon>
    </lineage>
</organism>
<feature type="region of interest" description="Disordered" evidence="13">
    <location>
        <begin position="247"/>
        <end position="373"/>
    </location>
</feature>
<dbReference type="InterPro" id="IPR027417">
    <property type="entry name" value="P-loop_NTPase"/>
</dbReference>
<reference evidence="16" key="1">
    <citation type="submission" date="2021-02" db="EMBL/GenBank/DDBJ databases">
        <authorList>
            <person name="Nowell W R."/>
        </authorList>
    </citation>
    <scope>NUCLEOTIDE SEQUENCE</scope>
</reference>
<dbReference type="NCBIfam" id="TIGR00450">
    <property type="entry name" value="mnmE_trmE_thdF"/>
    <property type="match status" value="1"/>
</dbReference>
<dbReference type="Pfam" id="PF10396">
    <property type="entry name" value="TrmE_N"/>
    <property type="match status" value="1"/>
</dbReference>